<reference evidence="3 4" key="2">
    <citation type="journal article" date="2022" name="Mar. Drugs">
        <title>Bioassay-Guided Fractionation Leads to the Detection of Cholic Acid Generated by the Rare Thalassomonas sp.</title>
        <authorList>
            <person name="Pheiffer F."/>
            <person name="Schneider Y.K."/>
            <person name="Hansen E.H."/>
            <person name="Andersen J.H."/>
            <person name="Isaksson J."/>
            <person name="Busche T."/>
            <person name="R C."/>
            <person name="Kalinowski J."/>
            <person name="Zyl L.V."/>
            <person name="Trindade M."/>
        </authorList>
    </citation>
    <scope>NUCLEOTIDE SEQUENCE [LARGE SCALE GENOMIC DNA]</scope>
    <source>
        <strain evidence="3 4">A5K-106</strain>
    </source>
</reference>
<evidence type="ECO:0000259" key="2">
    <source>
        <dbReference type="Pfam" id="PF20093"/>
    </source>
</evidence>
<name>A0AAF0C600_9GAMM</name>
<reference evidence="3 4" key="1">
    <citation type="journal article" date="2015" name="Genome Announc.">
        <title>Draft Genome Sequences of Marine Isolates of Thalassomonas viridans and Thalassomonas actiniarum.</title>
        <authorList>
            <person name="Olonade I."/>
            <person name="van Zyl L.J."/>
            <person name="Trindade M."/>
        </authorList>
    </citation>
    <scope>NUCLEOTIDE SEQUENCE [LARGE SCALE GENOMIC DNA]</scope>
    <source>
        <strain evidence="3 4">A5K-106</strain>
    </source>
</reference>
<evidence type="ECO:0000313" key="3">
    <source>
        <dbReference type="EMBL" id="WDE01455.1"/>
    </source>
</evidence>
<dbReference type="Pfam" id="PF20093">
    <property type="entry name" value="DUF6484"/>
    <property type="match status" value="1"/>
</dbReference>
<keyword evidence="4" id="KW-1185">Reference proteome</keyword>
<gene>
    <name evidence="3" type="ORF">SG35_013055</name>
</gene>
<dbReference type="RefSeq" id="WP_044835750.1">
    <property type="nucleotide sequence ID" value="NZ_CP059735.1"/>
</dbReference>
<feature type="compositionally biased region" description="Basic and acidic residues" evidence="1">
    <location>
        <begin position="87"/>
        <end position="96"/>
    </location>
</feature>
<dbReference type="InterPro" id="IPR045506">
    <property type="entry name" value="DUF6484"/>
</dbReference>
<proteinExistence type="predicted"/>
<dbReference type="EMBL" id="CP059735">
    <property type="protein sequence ID" value="WDE01455.1"/>
    <property type="molecule type" value="Genomic_DNA"/>
</dbReference>
<protein>
    <recommendedName>
        <fullName evidence="2">DUF6484 domain-containing protein</fullName>
    </recommendedName>
</protein>
<dbReference type="KEGG" id="tact:SG35_013055"/>
<dbReference type="AlphaFoldDB" id="A0AAF0C600"/>
<dbReference type="Proteomes" id="UP000032568">
    <property type="component" value="Chromosome"/>
</dbReference>
<feature type="domain" description="DUF6484" evidence="2">
    <location>
        <begin position="19"/>
        <end position="78"/>
    </location>
</feature>
<evidence type="ECO:0000313" key="4">
    <source>
        <dbReference type="Proteomes" id="UP000032568"/>
    </source>
</evidence>
<sequence>MQELINEKGQKQALHGVVIGVLVGFSSDDKPLVVYGENPTEEPVTAQTTVLLEHQHLGKKLALLFTGGDPLKPVIIGPLLELHRPELSEESGRELSTEPAEVSKGQHKPLELKLDDKRLVLTAKNELVLKCGEASITLKKNGKILLSGTNLLSRAQFANRIKGGSVQIN</sequence>
<accession>A0AAF0C600</accession>
<feature type="region of interest" description="Disordered" evidence="1">
    <location>
        <begin position="87"/>
        <end position="108"/>
    </location>
</feature>
<organism evidence="3 4">
    <name type="scientific">Thalassomonas actiniarum</name>
    <dbReference type="NCBI Taxonomy" id="485447"/>
    <lineage>
        <taxon>Bacteria</taxon>
        <taxon>Pseudomonadati</taxon>
        <taxon>Pseudomonadota</taxon>
        <taxon>Gammaproteobacteria</taxon>
        <taxon>Alteromonadales</taxon>
        <taxon>Colwelliaceae</taxon>
        <taxon>Thalassomonas</taxon>
    </lineage>
</organism>
<evidence type="ECO:0000256" key="1">
    <source>
        <dbReference type="SAM" id="MobiDB-lite"/>
    </source>
</evidence>